<dbReference type="AlphaFoldDB" id="A0AA96GH15"/>
<dbReference type="GO" id="GO:0008237">
    <property type="term" value="F:metallopeptidase activity"/>
    <property type="evidence" value="ECO:0007669"/>
    <property type="project" value="UniProtKB-KW"/>
</dbReference>
<evidence type="ECO:0000259" key="2">
    <source>
        <dbReference type="Pfam" id="PF02517"/>
    </source>
</evidence>
<organism evidence="3 4">
    <name type="scientific">Candidatus Nitrospira neomarina</name>
    <dbReference type="NCBI Taxonomy" id="3020899"/>
    <lineage>
        <taxon>Bacteria</taxon>
        <taxon>Pseudomonadati</taxon>
        <taxon>Nitrospirota</taxon>
        <taxon>Nitrospiria</taxon>
        <taxon>Nitrospirales</taxon>
        <taxon>Nitrospiraceae</taxon>
        <taxon>Nitrospira</taxon>
    </lineage>
</organism>
<feature type="transmembrane region" description="Helical" evidence="1">
    <location>
        <begin position="58"/>
        <end position="75"/>
    </location>
</feature>
<dbReference type="InterPro" id="IPR003675">
    <property type="entry name" value="Rce1/LyrA-like_dom"/>
</dbReference>
<dbReference type="EMBL" id="CP116968">
    <property type="protein sequence ID" value="WNM60902.1"/>
    <property type="molecule type" value="Genomic_DNA"/>
</dbReference>
<dbReference type="Proteomes" id="UP001302494">
    <property type="component" value="Chromosome"/>
</dbReference>
<gene>
    <name evidence="3" type="ORF">PQG83_14195</name>
</gene>
<keyword evidence="4" id="KW-1185">Reference proteome</keyword>
<proteinExistence type="predicted"/>
<feature type="transmembrane region" description="Helical" evidence="1">
    <location>
        <begin position="16"/>
        <end position="38"/>
    </location>
</feature>
<evidence type="ECO:0000313" key="4">
    <source>
        <dbReference type="Proteomes" id="UP001302494"/>
    </source>
</evidence>
<sequence length="220" mass="25506">MEERIKIHSVNAWEPWFILVAFLSLFVLCLVTSVFMSIVLEGTNLLLSLEEFDRREVLLANLLLVLYCLKQYGPIKWSEFVPRGKDYAVLAIGLLIIFWAFGLIIGREGIKADPDWQILTGYQYGFIVLALTLFGPLLEEVFLRRYFYEMLATLYSRTAALVVTVCIGTLLHWHSDITWFYIFWHFFLAGVFTLAYMNSRLSVSILLHIFNNTMAVLLSR</sequence>
<keyword evidence="3" id="KW-0378">Hydrolase</keyword>
<keyword evidence="1" id="KW-1133">Transmembrane helix</keyword>
<name>A0AA96GH15_9BACT</name>
<keyword evidence="3" id="KW-0645">Protease</keyword>
<keyword evidence="3" id="KW-0482">Metalloprotease</keyword>
<dbReference type="RefSeq" id="WP_312742296.1">
    <property type="nucleotide sequence ID" value="NZ_CP116968.1"/>
</dbReference>
<evidence type="ECO:0000313" key="3">
    <source>
        <dbReference type="EMBL" id="WNM60902.1"/>
    </source>
</evidence>
<feature type="transmembrane region" description="Helical" evidence="1">
    <location>
        <begin position="154"/>
        <end position="173"/>
    </location>
</feature>
<protein>
    <submittedName>
        <fullName evidence="3">CPBP family intramembrane metalloprotease</fullName>
    </submittedName>
</protein>
<feature type="transmembrane region" description="Helical" evidence="1">
    <location>
        <begin position="179"/>
        <end position="197"/>
    </location>
</feature>
<dbReference type="GO" id="GO:0004175">
    <property type="term" value="F:endopeptidase activity"/>
    <property type="evidence" value="ECO:0007669"/>
    <property type="project" value="UniProtKB-ARBA"/>
</dbReference>
<dbReference type="Pfam" id="PF02517">
    <property type="entry name" value="Rce1-like"/>
    <property type="match status" value="1"/>
</dbReference>
<reference evidence="3 4" key="1">
    <citation type="submission" date="2023-01" db="EMBL/GenBank/DDBJ databases">
        <title>Cultivation and genomic characterization of new, ubiquitous marine nitrite-oxidizing bacteria from the Nitrospirales.</title>
        <authorList>
            <person name="Mueller A.J."/>
            <person name="Daebeler A."/>
            <person name="Herbold C.W."/>
            <person name="Kirkegaard R.H."/>
            <person name="Daims H."/>
        </authorList>
    </citation>
    <scope>NUCLEOTIDE SEQUENCE [LARGE SCALE GENOMIC DNA]</scope>
    <source>
        <strain evidence="3 4">DK</strain>
    </source>
</reference>
<evidence type="ECO:0000256" key="1">
    <source>
        <dbReference type="SAM" id="Phobius"/>
    </source>
</evidence>
<feature type="transmembrane region" description="Helical" evidence="1">
    <location>
        <begin position="87"/>
        <end position="106"/>
    </location>
</feature>
<accession>A0AA96GH15</accession>
<keyword evidence="1" id="KW-0812">Transmembrane</keyword>
<dbReference type="GO" id="GO:0080120">
    <property type="term" value="P:CAAX-box protein maturation"/>
    <property type="evidence" value="ECO:0007669"/>
    <property type="project" value="UniProtKB-ARBA"/>
</dbReference>
<keyword evidence="1" id="KW-0472">Membrane</keyword>
<feature type="domain" description="CAAX prenyl protease 2/Lysostaphin resistance protein A-like" evidence="2">
    <location>
        <begin position="126"/>
        <end position="214"/>
    </location>
</feature>
<feature type="transmembrane region" description="Helical" evidence="1">
    <location>
        <begin position="121"/>
        <end position="142"/>
    </location>
</feature>
<dbReference type="KEGG" id="nneo:PQG83_14195"/>